<dbReference type="InterPro" id="IPR041286">
    <property type="entry name" value="MBG_2"/>
</dbReference>
<evidence type="ECO:0000259" key="2">
    <source>
        <dbReference type="Pfam" id="PF18676"/>
    </source>
</evidence>
<feature type="domain" description="YDG" evidence="1">
    <location>
        <begin position="64"/>
        <end position="141"/>
    </location>
</feature>
<evidence type="ECO:0000313" key="3">
    <source>
        <dbReference type="EMBL" id="PPT92028.1"/>
    </source>
</evidence>
<feature type="domain" description="YDG" evidence="1">
    <location>
        <begin position="234"/>
        <end position="310"/>
    </location>
</feature>
<dbReference type="InterPro" id="IPR037160">
    <property type="entry name" value="DNA_Pol_thumb_sf"/>
</dbReference>
<feature type="domain" description="YDG" evidence="1">
    <location>
        <begin position="149"/>
        <end position="226"/>
    </location>
</feature>
<dbReference type="AlphaFoldDB" id="A0A2S6ZIB9"/>
<proteinExistence type="predicted"/>
<keyword evidence="4" id="KW-1185">Reference proteome</keyword>
<gene>
    <name evidence="3" type="ORF">XthCFBP4691_05725</name>
</gene>
<protein>
    <recommendedName>
        <fullName evidence="5">MBG domain-containing protein</fullName>
    </recommendedName>
</protein>
<dbReference type="Proteomes" id="UP000239898">
    <property type="component" value="Unassembled WGS sequence"/>
</dbReference>
<organism evidence="3 4">
    <name type="scientific">Xanthomonas theicola</name>
    <dbReference type="NCBI Taxonomy" id="56464"/>
    <lineage>
        <taxon>Bacteria</taxon>
        <taxon>Pseudomonadati</taxon>
        <taxon>Pseudomonadota</taxon>
        <taxon>Gammaproteobacteria</taxon>
        <taxon>Lysobacterales</taxon>
        <taxon>Lysobacteraceae</taxon>
        <taxon>Xanthomonas</taxon>
    </lineage>
</organism>
<reference evidence="3 4" key="1">
    <citation type="submission" date="2016-08" db="EMBL/GenBank/DDBJ databases">
        <title>Evolution of the type three secretion system and type three effector repertoires in Xanthomonas.</title>
        <authorList>
            <person name="Merda D."/>
            <person name="Briand M."/>
            <person name="Bosis E."/>
            <person name="Rousseau C."/>
            <person name="Portier P."/>
            <person name="Jacques M.-A."/>
            <person name="Fischer-Le Saux M."/>
        </authorList>
    </citation>
    <scope>NUCLEOTIDE SEQUENCE [LARGE SCALE GENOMIC DNA]</scope>
    <source>
        <strain evidence="3 4">CFBP 4691</strain>
    </source>
</reference>
<sequence>SIQAGTVAGLVGNETLGVSASGTFDTADAGSRTATAQYTLADGSGRASNYTLADTAGLTATIARKALSISGSRATGKTYDGSTTASIQAGTVAGLVGNETLGVSASGTFDNANAGTRTATASYALSDGTGRASNYTLGDTTGLTATIARKALSITGSRATGKTYDGTTAASIQAGTVAGLVGNETLGVSASGTFDTANAGTRTATAQYTLADGSGLASNYTLADTTGLTATIARKALSITGSRADGKTYDGTTAASIQAGTVAGLVGNETLGVSATGTFDRADAGTRSATAQYTLADGSGRASNYTLVDTAGLTANIERARLAVTTDDDRRIADGQPYAGGNGVRFSGFVNGENESVLGGQLRYGGSAQGAVVPGEYSIVASGLEAANYRLDYVDGRLLMIAPATAGIPAAGDIERPLRQDIQAREGLARLGAGLNNAASPQPAINLPLVVAHDYIRLEE</sequence>
<evidence type="ECO:0008006" key="5">
    <source>
        <dbReference type="Google" id="ProtNLM"/>
    </source>
</evidence>
<dbReference type="EMBL" id="MIGX01000017">
    <property type="protein sequence ID" value="PPT92028.1"/>
    <property type="molecule type" value="Genomic_DNA"/>
</dbReference>
<feature type="non-terminal residue" evidence="3">
    <location>
        <position position="1"/>
    </location>
</feature>
<comment type="caution">
    <text evidence="3">The sequence shown here is derived from an EMBL/GenBank/DDBJ whole genome shotgun (WGS) entry which is preliminary data.</text>
</comment>
<dbReference type="Pfam" id="PF18676">
    <property type="entry name" value="MBG_2"/>
    <property type="match status" value="1"/>
</dbReference>
<accession>A0A2S6ZIB9</accession>
<name>A0A2S6ZIB9_9XANT</name>
<dbReference type="RefSeq" id="WP_211288275.1">
    <property type="nucleotide sequence ID" value="NZ_MIGX01000017.1"/>
</dbReference>
<dbReference type="Pfam" id="PF18657">
    <property type="entry name" value="YDG"/>
    <property type="match status" value="3"/>
</dbReference>
<evidence type="ECO:0000313" key="4">
    <source>
        <dbReference type="Proteomes" id="UP000239898"/>
    </source>
</evidence>
<evidence type="ECO:0000259" key="1">
    <source>
        <dbReference type="Pfam" id="PF18657"/>
    </source>
</evidence>
<dbReference type="InterPro" id="IPR041248">
    <property type="entry name" value="YDG"/>
</dbReference>
<dbReference type="Gene3D" id="3.30.210.10">
    <property type="entry name" value="DNA polymerase, thumb domain"/>
    <property type="match status" value="1"/>
</dbReference>
<feature type="domain" description="MBG" evidence="2">
    <location>
        <begin position="322"/>
        <end position="398"/>
    </location>
</feature>